<gene>
    <name evidence="14" type="ORF">BECKTC1821D_GA0114238_100137</name>
</gene>
<comment type="pathway">
    <text evidence="1">Lipid metabolism.</text>
</comment>
<evidence type="ECO:0000259" key="12">
    <source>
        <dbReference type="Pfam" id="PF08541"/>
    </source>
</evidence>
<keyword evidence="6" id="KW-0276">Fatty acid metabolism</keyword>
<dbReference type="PANTHER" id="PTHR34069">
    <property type="entry name" value="3-OXOACYL-[ACYL-CARRIER-PROTEIN] SYNTHASE 3"/>
    <property type="match status" value="1"/>
</dbReference>
<dbReference type="GO" id="GO:0006633">
    <property type="term" value="P:fatty acid biosynthetic process"/>
    <property type="evidence" value="ECO:0007669"/>
    <property type="project" value="UniProtKB-KW"/>
</dbReference>
<dbReference type="InterPro" id="IPR013751">
    <property type="entry name" value="ACP_syn_III_N"/>
</dbReference>
<dbReference type="EMBL" id="CAADFS010000001">
    <property type="protein sequence ID" value="VFK37377.1"/>
    <property type="molecule type" value="Genomic_DNA"/>
</dbReference>
<evidence type="ECO:0000256" key="7">
    <source>
        <dbReference type="ARBA" id="ARBA00023098"/>
    </source>
</evidence>
<dbReference type="Pfam" id="PF08545">
    <property type="entry name" value="ACP_syn_III"/>
    <property type="match status" value="1"/>
</dbReference>
<comment type="similarity">
    <text evidence="2">Belongs to the thiolase-like superfamily. FabH family.</text>
</comment>
<keyword evidence="10" id="KW-0012">Acyltransferase</keyword>
<sequence length="333" mass="36023">MRYSCILGTGHYLPPKVVSNFDVMKVMETSNEFIVKGTGVHYRRYAEPDMSASTLAVPACKAAIEDAGLQMEDIDFLIMNTITPDHADPGCAFFLQDKLGLPGIGVLDIRQQCAGLIYGLSIADHFVRADTYRHVLVVCSEILSKRVDASYDGRNLAILLGDGAGAVVVGASNNRKEKILSTILHADGNGAKVLYTAAPGSALGRSEYITKDDIDTGRVHFRMNGKAMFENGVARISEAIFESLEMNSMTLNDINAIIPHQPNLRMLEAIVERVGIPQDKTFINVQEYGNIASASLPIALDQARVKGVVTNGSIVLLVAFGSGFVWGSSLLRM</sequence>
<keyword evidence="11" id="KW-0472">Membrane</keyword>
<dbReference type="InterPro" id="IPR016039">
    <property type="entry name" value="Thiolase-like"/>
</dbReference>
<keyword evidence="8" id="KW-0275">Fatty acid biosynthesis</keyword>
<feature type="domain" description="Beta-ketoacyl-[acyl-carrier-protein] synthase III N-terminal" evidence="13">
    <location>
        <begin position="107"/>
        <end position="188"/>
    </location>
</feature>
<keyword evidence="3" id="KW-0963">Cytoplasm</keyword>
<evidence type="ECO:0000256" key="2">
    <source>
        <dbReference type="ARBA" id="ARBA00008642"/>
    </source>
</evidence>
<keyword evidence="11" id="KW-0812">Transmembrane</keyword>
<accession>A0A450Y753</accession>
<proteinExistence type="inferred from homology"/>
<keyword evidence="7" id="KW-0443">Lipid metabolism</keyword>
<evidence type="ECO:0000256" key="11">
    <source>
        <dbReference type="SAM" id="Phobius"/>
    </source>
</evidence>
<dbReference type="NCBIfam" id="TIGR00747">
    <property type="entry name" value="fabH"/>
    <property type="match status" value="1"/>
</dbReference>
<dbReference type="InterPro" id="IPR004655">
    <property type="entry name" value="FabH"/>
</dbReference>
<evidence type="ECO:0000256" key="4">
    <source>
        <dbReference type="ARBA" id="ARBA00022516"/>
    </source>
</evidence>
<dbReference type="PANTHER" id="PTHR34069:SF2">
    <property type="entry name" value="BETA-KETOACYL-[ACYL-CARRIER-PROTEIN] SYNTHASE III"/>
    <property type="match status" value="1"/>
</dbReference>
<dbReference type="SUPFAM" id="SSF53901">
    <property type="entry name" value="Thiolase-like"/>
    <property type="match status" value="1"/>
</dbReference>
<dbReference type="Pfam" id="PF08541">
    <property type="entry name" value="ACP_syn_III_C"/>
    <property type="match status" value="1"/>
</dbReference>
<keyword evidence="9" id="KW-0511">Multifunctional enzyme</keyword>
<dbReference type="GO" id="GO:0004315">
    <property type="term" value="F:3-oxoacyl-[acyl-carrier-protein] synthase activity"/>
    <property type="evidence" value="ECO:0007669"/>
    <property type="project" value="InterPro"/>
</dbReference>
<feature type="domain" description="Beta-ketoacyl-[acyl-carrier-protein] synthase III C-terminal" evidence="12">
    <location>
        <begin position="244"/>
        <end position="333"/>
    </location>
</feature>
<name>A0A450Y753_9GAMM</name>
<evidence type="ECO:0000256" key="5">
    <source>
        <dbReference type="ARBA" id="ARBA00022679"/>
    </source>
</evidence>
<evidence type="ECO:0000259" key="13">
    <source>
        <dbReference type="Pfam" id="PF08545"/>
    </source>
</evidence>
<evidence type="ECO:0000256" key="1">
    <source>
        <dbReference type="ARBA" id="ARBA00005189"/>
    </source>
</evidence>
<keyword evidence="4" id="KW-0444">Lipid biosynthesis</keyword>
<keyword evidence="11" id="KW-1133">Transmembrane helix</keyword>
<dbReference type="GO" id="GO:0044550">
    <property type="term" value="P:secondary metabolite biosynthetic process"/>
    <property type="evidence" value="ECO:0007669"/>
    <property type="project" value="TreeGrafter"/>
</dbReference>
<evidence type="ECO:0000256" key="10">
    <source>
        <dbReference type="ARBA" id="ARBA00023315"/>
    </source>
</evidence>
<dbReference type="NCBIfam" id="NF006829">
    <property type="entry name" value="PRK09352.1"/>
    <property type="match status" value="1"/>
</dbReference>
<evidence type="ECO:0000256" key="9">
    <source>
        <dbReference type="ARBA" id="ARBA00023268"/>
    </source>
</evidence>
<dbReference type="AlphaFoldDB" id="A0A450Y753"/>
<dbReference type="InterPro" id="IPR013747">
    <property type="entry name" value="ACP_syn_III_C"/>
</dbReference>
<dbReference type="CDD" id="cd00830">
    <property type="entry name" value="KAS_III"/>
    <property type="match status" value="1"/>
</dbReference>
<feature type="transmembrane region" description="Helical" evidence="11">
    <location>
        <begin position="312"/>
        <end position="331"/>
    </location>
</feature>
<protein>
    <submittedName>
        <fullName evidence="14">3-oxoacyl-[acyl-carrier-protein] synthase III</fullName>
    </submittedName>
</protein>
<evidence type="ECO:0000256" key="6">
    <source>
        <dbReference type="ARBA" id="ARBA00022832"/>
    </source>
</evidence>
<evidence type="ECO:0000256" key="8">
    <source>
        <dbReference type="ARBA" id="ARBA00023160"/>
    </source>
</evidence>
<keyword evidence="5" id="KW-0808">Transferase</keyword>
<evidence type="ECO:0000313" key="14">
    <source>
        <dbReference type="EMBL" id="VFK37377.1"/>
    </source>
</evidence>
<reference evidence="14" key="1">
    <citation type="submission" date="2019-02" db="EMBL/GenBank/DDBJ databases">
        <authorList>
            <person name="Gruber-Vodicka R. H."/>
            <person name="Seah K. B. B."/>
        </authorList>
    </citation>
    <scope>NUCLEOTIDE SEQUENCE</scope>
    <source>
        <strain evidence="14">BECK_BZ123</strain>
    </source>
</reference>
<organism evidence="14">
    <name type="scientific">Candidatus Kentrum sp. TC</name>
    <dbReference type="NCBI Taxonomy" id="2126339"/>
    <lineage>
        <taxon>Bacteria</taxon>
        <taxon>Pseudomonadati</taxon>
        <taxon>Pseudomonadota</taxon>
        <taxon>Gammaproteobacteria</taxon>
        <taxon>Candidatus Kentrum</taxon>
    </lineage>
</organism>
<evidence type="ECO:0000256" key="3">
    <source>
        <dbReference type="ARBA" id="ARBA00022490"/>
    </source>
</evidence>
<dbReference type="Gene3D" id="3.40.47.10">
    <property type="match status" value="1"/>
</dbReference>